<dbReference type="GO" id="GO:0008270">
    <property type="term" value="F:zinc ion binding"/>
    <property type="evidence" value="ECO:0007669"/>
    <property type="project" value="UniProtKB-KW"/>
</dbReference>
<evidence type="ECO:0000313" key="3">
    <source>
        <dbReference type="EMBL" id="CAJ0592656.1"/>
    </source>
</evidence>
<accession>A0AA36DTU5</accession>
<reference evidence="3" key="1">
    <citation type="submission" date="2023-07" db="EMBL/GenBank/DDBJ databases">
        <authorList>
            <consortium name="CYATHOMIX"/>
        </authorList>
    </citation>
    <scope>NUCLEOTIDE SEQUENCE</scope>
    <source>
        <strain evidence="3">N/A</strain>
    </source>
</reference>
<comment type="caution">
    <text evidence="3">The sequence shown here is derived from an EMBL/GenBank/DDBJ whole genome shotgun (WGS) entry which is preliminary data.</text>
</comment>
<dbReference type="AlphaFoldDB" id="A0AA36DTU5"/>
<keyword evidence="1" id="KW-0479">Metal-binding</keyword>
<dbReference type="Proteomes" id="UP001176961">
    <property type="component" value="Unassembled WGS sequence"/>
</dbReference>
<sequence length="64" mass="7671">MQAQQRKENDVDSILKCLQCGRNFQTMEMLIRLMQDTQHFNNLPKTYSSLIQMERQKVLNLKLQ</sequence>
<feature type="domain" description="C2H2-type" evidence="2">
    <location>
        <begin position="15"/>
        <end position="44"/>
    </location>
</feature>
<keyword evidence="1" id="KW-0863">Zinc-finger</keyword>
<keyword evidence="1" id="KW-0862">Zinc</keyword>
<keyword evidence="4" id="KW-1185">Reference proteome</keyword>
<dbReference type="InterPro" id="IPR013087">
    <property type="entry name" value="Znf_C2H2_type"/>
</dbReference>
<evidence type="ECO:0000313" key="4">
    <source>
        <dbReference type="Proteomes" id="UP001176961"/>
    </source>
</evidence>
<proteinExistence type="predicted"/>
<evidence type="ECO:0000259" key="2">
    <source>
        <dbReference type="PROSITE" id="PS50157"/>
    </source>
</evidence>
<dbReference type="EMBL" id="CATQJL010000112">
    <property type="protein sequence ID" value="CAJ0592656.1"/>
    <property type="molecule type" value="Genomic_DNA"/>
</dbReference>
<feature type="non-terminal residue" evidence="3">
    <location>
        <position position="1"/>
    </location>
</feature>
<name>A0AA36DTU5_CYLNA</name>
<gene>
    <name evidence="3" type="ORF">CYNAS_LOCUS4639</name>
</gene>
<organism evidence="3 4">
    <name type="scientific">Cylicocyclus nassatus</name>
    <name type="common">Nematode worm</name>
    <dbReference type="NCBI Taxonomy" id="53992"/>
    <lineage>
        <taxon>Eukaryota</taxon>
        <taxon>Metazoa</taxon>
        <taxon>Ecdysozoa</taxon>
        <taxon>Nematoda</taxon>
        <taxon>Chromadorea</taxon>
        <taxon>Rhabditida</taxon>
        <taxon>Rhabditina</taxon>
        <taxon>Rhabditomorpha</taxon>
        <taxon>Strongyloidea</taxon>
        <taxon>Strongylidae</taxon>
        <taxon>Cylicocyclus</taxon>
    </lineage>
</organism>
<evidence type="ECO:0000256" key="1">
    <source>
        <dbReference type="PROSITE-ProRule" id="PRU00042"/>
    </source>
</evidence>
<protein>
    <recommendedName>
        <fullName evidence="2">C2H2-type domain-containing protein</fullName>
    </recommendedName>
</protein>
<dbReference type="PROSITE" id="PS50157">
    <property type="entry name" value="ZINC_FINGER_C2H2_2"/>
    <property type="match status" value="1"/>
</dbReference>